<accession>A0ABQ6JET9</accession>
<reference evidence="3" key="1">
    <citation type="journal article" date="2019" name="Int. J. Syst. Evol. Microbiol.">
        <title>The Global Catalogue of Microorganisms (GCM) 10K type strain sequencing project: providing services to taxonomists for standard genome sequencing and annotation.</title>
        <authorList>
            <consortium name="The Broad Institute Genomics Platform"/>
            <consortium name="The Broad Institute Genome Sequencing Center for Infectious Disease"/>
            <person name="Wu L."/>
            <person name="Ma J."/>
        </authorList>
    </citation>
    <scope>NUCLEOTIDE SEQUENCE [LARGE SCALE GENOMIC DNA]</scope>
    <source>
        <strain evidence="3">NBRC 108730</strain>
    </source>
</reference>
<feature type="compositionally biased region" description="Low complexity" evidence="1">
    <location>
        <begin position="1"/>
        <end position="29"/>
    </location>
</feature>
<protein>
    <submittedName>
        <fullName evidence="2">Uncharacterized protein</fullName>
    </submittedName>
</protein>
<comment type="caution">
    <text evidence="2">The sequence shown here is derived from an EMBL/GenBank/DDBJ whole genome shotgun (WGS) entry which is preliminary data.</text>
</comment>
<gene>
    <name evidence="2" type="ORF">GCM10025868_19330</name>
</gene>
<sequence length="109" mass="11368">MQIEATRAPAAVAVRRASSTAGGTSSRAAPPVTMTVSASATASSPSRTTTSKAPSEGRIPGSAVQTRMSYAGRPSISTARKIRLRDGEVERDDRRDGDDDDAVHGLNLR</sequence>
<evidence type="ECO:0000313" key="2">
    <source>
        <dbReference type="EMBL" id="GMA86683.1"/>
    </source>
</evidence>
<evidence type="ECO:0000256" key="1">
    <source>
        <dbReference type="SAM" id="MobiDB-lite"/>
    </source>
</evidence>
<evidence type="ECO:0000313" key="3">
    <source>
        <dbReference type="Proteomes" id="UP001157017"/>
    </source>
</evidence>
<name>A0ABQ6JET9_9ACTN</name>
<dbReference type="EMBL" id="BSUZ01000001">
    <property type="protein sequence ID" value="GMA86683.1"/>
    <property type="molecule type" value="Genomic_DNA"/>
</dbReference>
<feature type="region of interest" description="Disordered" evidence="1">
    <location>
        <begin position="1"/>
        <end position="109"/>
    </location>
</feature>
<keyword evidence="3" id="KW-1185">Reference proteome</keyword>
<proteinExistence type="predicted"/>
<dbReference type="Proteomes" id="UP001157017">
    <property type="component" value="Unassembled WGS sequence"/>
</dbReference>
<feature type="compositionally biased region" description="Basic and acidic residues" evidence="1">
    <location>
        <begin position="84"/>
        <end position="97"/>
    </location>
</feature>
<feature type="compositionally biased region" description="Low complexity" evidence="1">
    <location>
        <begin position="37"/>
        <end position="54"/>
    </location>
</feature>
<organism evidence="2 3">
    <name type="scientific">Angustibacter aerolatus</name>
    <dbReference type="NCBI Taxonomy" id="1162965"/>
    <lineage>
        <taxon>Bacteria</taxon>
        <taxon>Bacillati</taxon>
        <taxon>Actinomycetota</taxon>
        <taxon>Actinomycetes</taxon>
        <taxon>Kineosporiales</taxon>
        <taxon>Kineosporiaceae</taxon>
    </lineage>
</organism>